<dbReference type="InterPro" id="IPR023210">
    <property type="entry name" value="NADP_OxRdtase_dom"/>
</dbReference>
<name>A0A427XPF6_9TREE</name>
<dbReference type="EMBL" id="RSCD01000033">
    <property type="protein sequence ID" value="RSH80715.1"/>
    <property type="molecule type" value="Genomic_DNA"/>
</dbReference>
<feature type="region of interest" description="Disordered" evidence="2">
    <location>
        <begin position="627"/>
        <end position="671"/>
    </location>
</feature>
<dbReference type="PANTHER" id="PTHR43625:SF78">
    <property type="entry name" value="PYRIDOXAL REDUCTASE-RELATED"/>
    <property type="match status" value="1"/>
</dbReference>
<keyword evidence="1" id="KW-0560">Oxidoreductase</keyword>
<evidence type="ECO:0000313" key="4">
    <source>
        <dbReference type="EMBL" id="RSH80715.1"/>
    </source>
</evidence>
<dbReference type="CDD" id="cd19077">
    <property type="entry name" value="AKR_AKR8A1-2"/>
    <property type="match status" value="1"/>
</dbReference>
<evidence type="ECO:0000256" key="2">
    <source>
        <dbReference type="SAM" id="MobiDB-lite"/>
    </source>
</evidence>
<proteinExistence type="predicted"/>
<accession>A0A427XPF6</accession>
<evidence type="ECO:0000256" key="1">
    <source>
        <dbReference type="ARBA" id="ARBA00023002"/>
    </source>
</evidence>
<dbReference type="STRING" id="1890683.A0A427XPF6"/>
<dbReference type="AlphaFoldDB" id="A0A427XPF6"/>
<dbReference type="CDD" id="cd12148">
    <property type="entry name" value="fungal_TF_MHR"/>
    <property type="match status" value="1"/>
</dbReference>
<reference evidence="4 5" key="1">
    <citation type="submission" date="2018-11" db="EMBL/GenBank/DDBJ databases">
        <title>Genome sequence of Saitozyma podzolica DSM 27192.</title>
        <authorList>
            <person name="Aliyu H."/>
            <person name="Gorte O."/>
            <person name="Ochsenreither K."/>
        </authorList>
    </citation>
    <scope>NUCLEOTIDE SEQUENCE [LARGE SCALE GENOMIC DNA]</scope>
    <source>
        <strain evidence="4 5">DSM 27192</strain>
    </source>
</reference>
<dbReference type="InterPro" id="IPR050791">
    <property type="entry name" value="Aldo-Keto_reductase"/>
</dbReference>
<dbReference type="Pfam" id="PF00248">
    <property type="entry name" value="Aldo_ket_red"/>
    <property type="match status" value="1"/>
</dbReference>
<evidence type="ECO:0000313" key="5">
    <source>
        <dbReference type="Proteomes" id="UP000279259"/>
    </source>
</evidence>
<feature type="domain" description="NADP-dependent oxidoreductase" evidence="3">
    <location>
        <begin position="15"/>
        <end position="290"/>
    </location>
</feature>
<dbReference type="Gene3D" id="3.20.20.100">
    <property type="entry name" value="NADP-dependent oxidoreductase domain"/>
    <property type="match status" value="1"/>
</dbReference>
<dbReference type="PANTHER" id="PTHR43625">
    <property type="entry name" value="AFLATOXIN B1 ALDEHYDE REDUCTASE"/>
    <property type="match status" value="1"/>
</dbReference>
<protein>
    <recommendedName>
        <fullName evidence="3">NADP-dependent oxidoreductase domain-containing protein</fullName>
    </recommendedName>
</protein>
<dbReference type="GO" id="GO:0005737">
    <property type="term" value="C:cytoplasm"/>
    <property type="evidence" value="ECO:0007669"/>
    <property type="project" value="TreeGrafter"/>
</dbReference>
<dbReference type="GO" id="GO:0016491">
    <property type="term" value="F:oxidoreductase activity"/>
    <property type="evidence" value="ECO:0007669"/>
    <property type="project" value="UniProtKB-KW"/>
</dbReference>
<keyword evidence="5" id="KW-1185">Reference proteome</keyword>
<dbReference type="OrthoDB" id="37537at2759"/>
<feature type="compositionally biased region" description="Basic and acidic residues" evidence="2">
    <location>
        <begin position="634"/>
        <end position="647"/>
    </location>
</feature>
<dbReference type="Proteomes" id="UP000279259">
    <property type="component" value="Unassembled WGS sequence"/>
</dbReference>
<comment type="caution">
    <text evidence="4">The sequence shown here is derived from an EMBL/GenBank/DDBJ whole genome shotgun (WGS) entry which is preliminary data.</text>
</comment>
<gene>
    <name evidence="4" type="ORF">EHS25_007050</name>
</gene>
<dbReference type="SUPFAM" id="SSF51430">
    <property type="entry name" value="NAD(P)-linked oxidoreductase"/>
    <property type="match status" value="1"/>
</dbReference>
<sequence length="783" mass="86069">MSSTITVAGKSCGRIGYGLLGLTALAAPQRPTEAAAIEAIKTAIDAGANLLNSATFYGVEDPLANLKLLDHFLSTRPFLEALRDDAKSAQEALGTRKKIDVFEYARLPDDIPIEEVMQRMMTLRDEGLFNHIGFSEISGPTLRRAAKVGPVAAVEIELSLWAMEPAILETVAVTEELGIPFQAYSPLGRGILTGKWKSPDDMDKDDRRRMWPRFQGENFAKNLELVEKVARLAEKKGVTNSQLALAYILRMSPMVLPIPGSSSPERILSNIAAQDVQLTDTEVKEIDDVLASFIVSGDRYPQQFMKDLMKASQRGSGSRSELGYPYPRSKASRSPVATSTVSPLSLDDVLSLLSASTGLSPVSNSPLSLRATLPGPASIQDPGPSNQLQAYSFSPLTISETVSRPIARTPHAQSRFLDHLNPSLPDLLQRYFTHIHPLFPTVDKRALITRLAQKDHLWDASLGALVLSLSSLPLIGSATIGSPDTVNRGDQMVRAAQELHSTSLSRVPTLDELAAAAHIASYLRARDGGAAAHLSSKHVIGMLELMKLDKEEGYRDMSPREREVALSIYWMTAIQRLAQPHPTHPSFPAQLSDIDSTHLVRLYHAHSAVHHAVRVRQPVPHRLHQWAMRQGAGRAERMQPDKGVDRPHPRRSRCRDSRSETLPRPDSRHRPDKGYLHLKVWQASVSHALLESGAEWDALRVTFPLDVLSQIAGALQTMPEDAIRGNGRAMGAKLSTIADIVQCVLSLPGTESAPDVAESYRILRQRADELSSVMWFRWEAAQL</sequence>
<feature type="compositionally biased region" description="Basic and acidic residues" evidence="2">
    <location>
        <begin position="654"/>
        <end position="671"/>
    </location>
</feature>
<dbReference type="InterPro" id="IPR036812">
    <property type="entry name" value="NAD(P)_OxRdtase_dom_sf"/>
</dbReference>
<organism evidence="4 5">
    <name type="scientific">Saitozyma podzolica</name>
    <dbReference type="NCBI Taxonomy" id="1890683"/>
    <lineage>
        <taxon>Eukaryota</taxon>
        <taxon>Fungi</taxon>
        <taxon>Dikarya</taxon>
        <taxon>Basidiomycota</taxon>
        <taxon>Agaricomycotina</taxon>
        <taxon>Tremellomycetes</taxon>
        <taxon>Tremellales</taxon>
        <taxon>Trimorphomycetaceae</taxon>
        <taxon>Saitozyma</taxon>
    </lineage>
</organism>
<feature type="region of interest" description="Disordered" evidence="2">
    <location>
        <begin position="310"/>
        <end position="337"/>
    </location>
</feature>
<evidence type="ECO:0000259" key="3">
    <source>
        <dbReference type="Pfam" id="PF00248"/>
    </source>
</evidence>